<comment type="cofactor">
    <cofactor evidence="1">
        <name>Mg(2+)</name>
        <dbReference type="ChEBI" id="CHEBI:18420"/>
    </cofactor>
</comment>
<dbReference type="InterPro" id="IPR033248">
    <property type="entry name" value="Transketolase_C"/>
</dbReference>
<dbReference type="Pfam" id="PF02780">
    <property type="entry name" value="Transketolase_C"/>
    <property type="match status" value="1"/>
</dbReference>
<comment type="pathway">
    <text evidence="3">Metabolic intermediate biosynthesis; 1-deoxy-D-xylulose 5-phosphate biosynthesis; 1-deoxy-D-xylulose 5-phosphate from D-glyceraldehyde 3-phosphate and pyruvate: step 1/1.</text>
</comment>
<dbReference type="InterPro" id="IPR029061">
    <property type="entry name" value="THDP-binding"/>
</dbReference>
<dbReference type="SUPFAM" id="SSF52922">
    <property type="entry name" value="TK C-terminal domain-like"/>
    <property type="match status" value="1"/>
</dbReference>
<keyword evidence="11" id="KW-0786">Thiamine pyrophosphate</keyword>
<dbReference type="Pfam" id="PF13292">
    <property type="entry name" value="DXP_synthase_N"/>
    <property type="match status" value="1"/>
</dbReference>
<keyword evidence="12" id="KW-0414">Isoprene biosynthesis</keyword>
<comment type="similarity">
    <text evidence="4">Belongs to the transketolase family. DXPS subfamily.</text>
</comment>
<proteinExistence type="inferred from homology"/>
<evidence type="ECO:0000256" key="1">
    <source>
        <dbReference type="ARBA" id="ARBA00001946"/>
    </source>
</evidence>
<comment type="cofactor">
    <cofactor evidence="2">
        <name>thiamine diphosphate</name>
        <dbReference type="ChEBI" id="CHEBI:58937"/>
    </cofactor>
</comment>
<evidence type="ECO:0000256" key="8">
    <source>
        <dbReference type="ARBA" id="ARBA00022723"/>
    </source>
</evidence>
<dbReference type="CDD" id="cd02007">
    <property type="entry name" value="TPP_DXS"/>
    <property type="match status" value="1"/>
</dbReference>
<dbReference type="GO" id="GO:0046872">
    <property type="term" value="F:metal ion binding"/>
    <property type="evidence" value="ECO:0007669"/>
    <property type="project" value="UniProtKB-KW"/>
</dbReference>
<dbReference type="PANTHER" id="PTHR43322">
    <property type="entry name" value="1-D-DEOXYXYLULOSE 5-PHOSPHATE SYNTHASE-RELATED"/>
    <property type="match status" value="1"/>
</dbReference>
<name>A0A381QVA6_9ZZZZ</name>
<dbReference type="UniPathway" id="UPA00064">
    <property type="reaction ID" value="UER00091"/>
</dbReference>
<dbReference type="Gene3D" id="3.40.50.970">
    <property type="match status" value="2"/>
</dbReference>
<dbReference type="GO" id="GO:0008661">
    <property type="term" value="F:1-deoxy-D-xylulose-5-phosphate synthase activity"/>
    <property type="evidence" value="ECO:0007669"/>
    <property type="project" value="UniProtKB-EC"/>
</dbReference>
<accession>A0A381QVA6</accession>
<dbReference type="CDD" id="cd07033">
    <property type="entry name" value="TPP_PYR_DXS_TK_like"/>
    <property type="match status" value="1"/>
</dbReference>
<keyword evidence="7" id="KW-0808">Transferase</keyword>
<evidence type="ECO:0000256" key="6">
    <source>
        <dbReference type="ARBA" id="ARBA00013150"/>
    </source>
</evidence>
<dbReference type="PANTHER" id="PTHR43322:SF5">
    <property type="entry name" value="1-DEOXY-D-XYLULOSE-5-PHOSPHATE SYNTHASE, CHLOROPLASTIC"/>
    <property type="match status" value="1"/>
</dbReference>
<dbReference type="InterPro" id="IPR049557">
    <property type="entry name" value="Transketolase_CS"/>
</dbReference>
<dbReference type="InterPro" id="IPR005475">
    <property type="entry name" value="Transketolase-like_Pyr-bd"/>
</dbReference>
<evidence type="ECO:0000256" key="4">
    <source>
        <dbReference type="ARBA" id="ARBA00011081"/>
    </source>
</evidence>
<gene>
    <name evidence="14" type="ORF">METZ01_LOCUS34327</name>
</gene>
<organism evidence="14">
    <name type="scientific">marine metagenome</name>
    <dbReference type="NCBI Taxonomy" id="408172"/>
    <lineage>
        <taxon>unclassified sequences</taxon>
        <taxon>metagenomes</taxon>
        <taxon>ecological metagenomes</taxon>
    </lineage>
</organism>
<evidence type="ECO:0000256" key="9">
    <source>
        <dbReference type="ARBA" id="ARBA00022842"/>
    </source>
</evidence>
<evidence type="ECO:0000256" key="11">
    <source>
        <dbReference type="ARBA" id="ARBA00023052"/>
    </source>
</evidence>
<keyword evidence="10" id="KW-0784">Thiamine biosynthesis</keyword>
<keyword evidence="8" id="KW-0479">Metal-binding</keyword>
<dbReference type="GO" id="GO:0009228">
    <property type="term" value="P:thiamine biosynthetic process"/>
    <property type="evidence" value="ECO:0007669"/>
    <property type="project" value="UniProtKB-KW"/>
</dbReference>
<dbReference type="GO" id="GO:0005829">
    <property type="term" value="C:cytosol"/>
    <property type="evidence" value="ECO:0007669"/>
    <property type="project" value="TreeGrafter"/>
</dbReference>
<dbReference type="SMART" id="SM00861">
    <property type="entry name" value="Transket_pyr"/>
    <property type="match status" value="1"/>
</dbReference>
<dbReference type="Pfam" id="PF02779">
    <property type="entry name" value="Transket_pyr"/>
    <property type="match status" value="1"/>
</dbReference>
<keyword evidence="9" id="KW-0460">Magnesium</keyword>
<comment type="subunit">
    <text evidence="5">Homodimer.</text>
</comment>
<sequence>MHLDSIRTPADLRNLGPAELRSLSAEIRTRLVEAVDRSGGHLGSNLGAVELTIALHRTFDSPHDIILWDTGHQAYVHKMLTGRLTDFDTLRQPGGLSGYPSRSESAHDWIENSHASTVLSYAHGLATAQAASGSGRRVVAVIGDGGMTGGMAFEGLNNLGHSGLGVTILLNDNGRSYAPTVGRLSESLIRIRSNPTYMRRQKRLEELAENLPWVGELAERGISATKAAIREMLEPTAFFETLGVHYLGPFDGHDIGEIEAALDNAKAFDGPVVVHVLTQKGRGYEPAELDPIKHMHDTSGIKPGSYTEAFTEALLKAAESRPELVAITAAMPDSTGLLPFRERFPDRCFDVGIAEQHAVTSAAGMAMGGLRPVLVLYSTFLTRAIDQVNLDVALHGQPVVFCLDRAGITGDDGPSHHGLLDLVLLSKVPGMTIFAPSSYQELQQMLEDALELCDGPAAIRWPKTAAPHVDWDETGSGLRGRRVREGTDVCLLGAGKMLAAASGAADLLAAEGISATVWDPRVIRPLDPEMLTDAARHPLVVAAEDGFCEGGFGTSVRDRLAEKPPGTRVEVMGVPVAHHAHGKPDDLLASFGLDAAGVADRVRRSL</sequence>
<dbReference type="EMBL" id="UINC01001470">
    <property type="protein sequence ID" value="SUZ81473.1"/>
    <property type="molecule type" value="Genomic_DNA"/>
</dbReference>
<dbReference type="GO" id="GO:0019288">
    <property type="term" value="P:isopentenyl diphosphate biosynthetic process, methylerythritol 4-phosphate pathway"/>
    <property type="evidence" value="ECO:0007669"/>
    <property type="project" value="TreeGrafter"/>
</dbReference>
<protein>
    <recommendedName>
        <fullName evidence="6">1-deoxy-D-xylulose-5-phosphate synthase</fullName>
        <ecNumber evidence="6">2.2.1.7</ecNumber>
    </recommendedName>
</protein>
<dbReference type="SUPFAM" id="SSF52518">
    <property type="entry name" value="Thiamin diphosphate-binding fold (THDP-binding)"/>
    <property type="match status" value="2"/>
</dbReference>
<evidence type="ECO:0000256" key="3">
    <source>
        <dbReference type="ARBA" id="ARBA00004980"/>
    </source>
</evidence>
<dbReference type="InterPro" id="IPR009014">
    <property type="entry name" value="Transketo_C/PFOR_II"/>
</dbReference>
<dbReference type="HAMAP" id="MF_00315">
    <property type="entry name" value="DXP_synth"/>
    <property type="match status" value="1"/>
</dbReference>
<reference evidence="14" key="1">
    <citation type="submission" date="2018-05" db="EMBL/GenBank/DDBJ databases">
        <authorList>
            <person name="Lanie J.A."/>
            <person name="Ng W.-L."/>
            <person name="Kazmierczak K.M."/>
            <person name="Andrzejewski T.M."/>
            <person name="Davidsen T.M."/>
            <person name="Wayne K.J."/>
            <person name="Tettelin H."/>
            <person name="Glass J.I."/>
            <person name="Rusch D."/>
            <person name="Podicherti R."/>
            <person name="Tsui H.-C.T."/>
            <person name="Winkler M.E."/>
        </authorList>
    </citation>
    <scope>NUCLEOTIDE SEQUENCE</scope>
</reference>
<feature type="domain" description="Transketolase-like pyrimidine-binding" evidence="13">
    <location>
        <begin position="304"/>
        <end position="468"/>
    </location>
</feature>
<dbReference type="Gene3D" id="3.40.50.920">
    <property type="match status" value="1"/>
</dbReference>
<dbReference type="InterPro" id="IPR005477">
    <property type="entry name" value="Dxylulose-5-P_synthase"/>
</dbReference>
<dbReference type="AlphaFoldDB" id="A0A381QVA6"/>
<evidence type="ECO:0000313" key="14">
    <source>
        <dbReference type="EMBL" id="SUZ81473.1"/>
    </source>
</evidence>
<evidence type="ECO:0000256" key="10">
    <source>
        <dbReference type="ARBA" id="ARBA00022977"/>
    </source>
</evidence>
<evidence type="ECO:0000256" key="5">
    <source>
        <dbReference type="ARBA" id="ARBA00011738"/>
    </source>
</evidence>
<dbReference type="GO" id="GO:0016114">
    <property type="term" value="P:terpenoid biosynthetic process"/>
    <property type="evidence" value="ECO:0007669"/>
    <property type="project" value="InterPro"/>
</dbReference>
<dbReference type="NCBIfam" id="TIGR00204">
    <property type="entry name" value="dxs"/>
    <property type="match status" value="1"/>
</dbReference>
<evidence type="ECO:0000259" key="13">
    <source>
        <dbReference type="SMART" id="SM00861"/>
    </source>
</evidence>
<dbReference type="NCBIfam" id="NF003933">
    <property type="entry name" value="PRK05444.2-2"/>
    <property type="match status" value="1"/>
</dbReference>
<evidence type="ECO:0000256" key="2">
    <source>
        <dbReference type="ARBA" id="ARBA00001964"/>
    </source>
</evidence>
<dbReference type="EC" id="2.2.1.7" evidence="6"/>
<evidence type="ECO:0000256" key="12">
    <source>
        <dbReference type="ARBA" id="ARBA00023229"/>
    </source>
</evidence>
<evidence type="ECO:0000256" key="7">
    <source>
        <dbReference type="ARBA" id="ARBA00022679"/>
    </source>
</evidence>
<dbReference type="PROSITE" id="PS00801">
    <property type="entry name" value="TRANSKETOLASE_1"/>
    <property type="match status" value="1"/>
</dbReference>